<name>A0ABT3CXF6_9BACT</name>
<evidence type="ECO:0000313" key="2">
    <source>
        <dbReference type="Proteomes" id="UP001300692"/>
    </source>
</evidence>
<dbReference type="Proteomes" id="UP001300692">
    <property type="component" value="Unassembled WGS sequence"/>
</dbReference>
<evidence type="ECO:0008006" key="3">
    <source>
        <dbReference type="Google" id="ProtNLM"/>
    </source>
</evidence>
<proteinExistence type="predicted"/>
<reference evidence="1 2" key="1">
    <citation type="submission" date="2022-10" db="EMBL/GenBank/DDBJ databases">
        <title>Comparative genomics and taxonomic characterization of three novel marine species of genus Reichenbachiella exhibiting antioxidant and polysaccharide degradation activities.</title>
        <authorList>
            <person name="Muhammad N."/>
            <person name="Lee Y.-J."/>
            <person name="Ko J."/>
            <person name="Kim S.-G."/>
        </authorList>
    </citation>
    <scope>NUCLEOTIDE SEQUENCE [LARGE SCALE GENOMIC DNA]</scope>
    <source>
        <strain evidence="1 2">ABR2-5</strain>
    </source>
</reference>
<evidence type="ECO:0000313" key="1">
    <source>
        <dbReference type="EMBL" id="MCV9388261.1"/>
    </source>
</evidence>
<dbReference type="RefSeq" id="WP_264139100.1">
    <property type="nucleotide sequence ID" value="NZ_JAOYOD010000001.1"/>
</dbReference>
<accession>A0ABT3CXF6</accession>
<dbReference type="EMBL" id="JAOYOD010000001">
    <property type="protein sequence ID" value="MCV9388261.1"/>
    <property type="molecule type" value="Genomic_DNA"/>
</dbReference>
<dbReference type="PROSITE" id="PS51257">
    <property type="entry name" value="PROKAR_LIPOPROTEIN"/>
    <property type="match status" value="1"/>
</dbReference>
<gene>
    <name evidence="1" type="ORF">N7U62_16380</name>
</gene>
<protein>
    <recommendedName>
        <fullName evidence="3">DUF4465 domain-containing protein</fullName>
    </recommendedName>
</protein>
<comment type="caution">
    <text evidence="1">The sequence shown here is derived from an EMBL/GenBank/DDBJ whole genome shotgun (WGS) entry which is preliminary data.</text>
</comment>
<organism evidence="1 2">
    <name type="scientific">Reichenbachiella ulvae</name>
    <dbReference type="NCBI Taxonomy" id="2980104"/>
    <lineage>
        <taxon>Bacteria</taxon>
        <taxon>Pseudomonadati</taxon>
        <taxon>Bacteroidota</taxon>
        <taxon>Cytophagia</taxon>
        <taxon>Cytophagales</taxon>
        <taxon>Reichenbachiellaceae</taxon>
        <taxon>Reichenbachiella</taxon>
    </lineage>
</organism>
<keyword evidence="2" id="KW-1185">Reference proteome</keyword>
<sequence>MKKLTRMFLIAMTVFAVSCDSNDDLIDDILGDEDIELMVTDKTSKSVTVFVSDLEAGATSFNALVDFTSTDASMRRLYITENYFGAGDEPYDLTASAGFTGLDTKLDGSIDLERDYKEGFSFDIPFKVYDTETTGKVVYTLWATSGRGDFRDTDKRLAVGLGTITVDYGGNNPATDVKEYTTKLFYAPLGDGSSETFISMLDGQLYQISEGEEYAAFWDFGYYYGGQSMASFASTADYPQLFDHDNDANTPLVDVATLVGIPDSELNEVFFSLSDMDFAAVTKSSDLDGIVASTEQRINGLVADNVVEFVDSYGKKGLIQVVKVQGTFNQGDYIEVNIKVQP</sequence>